<dbReference type="InterPro" id="IPR023393">
    <property type="entry name" value="START-like_dom_sf"/>
</dbReference>
<sequence length="119" mass="13097">MSGGDSEAATDPLVLEFHFDEPPEKLWRALSMPGLREHWLPEAELADPKPSIVTPGEALRYRMRDNEPPFLESVVTFRIDASEAGGSSLHVIHELTDRRVGQDLIPANSNGPPLMRAAA</sequence>
<dbReference type="SUPFAM" id="SSF55961">
    <property type="entry name" value="Bet v1-like"/>
    <property type="match status" value="1"/>
</dbReference>
<dbReference type="Gene3D" id="3.30.530.20">
    <property type="match status" value="1"/>
</dbReference>
<protein>
    <submittedName>
        <fullName evidence="1">Uncharacterized conserved protein YndB, AHSA1/START domain</fullName>
    </submittedName>
</protein>
<dbReference type="Proteomes" id="UP000199468">
    <property type="component" value="Unassembled WGS sequence"/>
</dbReference>
<accession>A0ABY0P4J4</accession>
<gene>
    <name evidence="1" type="ORF">SAMN05421844_106385</name>
</gene>
<organism evidence="1 2">
    <name type="scientific">Bosea robiniae</name>
    <dbReference type="NCBI Taxonomy" id="1036780"/>
    <lineage>
        <taxon>Bacteria</taxon>
        <taxon>Pseudomonadati</taxon>
        <taxon>Pseudomonadota</taxon>
        <taxon>Alphaproteobacteria</taxon>
        <taxon>Hyphomicrobiales</taxon>
        <taxon>Boseaceae</taxon>
        <taxon>Bosea</taxon>
    </lineage>
</organism>
<dbReference type="RefSeq" id="WP_091859637.1">
    <property type="nucleotide sequence ID" value="NZ_FNBZ01000006.1"/>
</dbReference>
<keyword evidence="2" id="KW-1185">Reference proteome</keyword>
<reference evidence="1 2" key="1">
    <citation type="submission" date="2016-10" db="EMBL/GenBank/DDBJ databases">
        <authorList>
            <person name="Varghese N."/>
            <person name="Submissions S."/>
        </authorList>
    </citation>
    <scope>NUCLEOTIDE SEQUENCE [LARGE SCALE GENOMIC DNA]</scope>
    <source>
        <strain evidence="1 2">DSM 26672</strain>
    </source>
</reference>
<evidence type="ECO:0000313" key="1">
    <source>
        <dbReference type="EMBL" id="SDH06937.1"/>
    </source>
</evidence>
<comment type="caution">
    <text evidence="1">The sequence shown here is derived from an EMBL/GenBank/DDBJ whole genome shotgun (WGS) entry which is preliminary data.</text>
</comment>
<evidence type="ECO:0000313" key="2">
    <source>
        <dbReference type="Proteomes" id="UP000199468"/>
    </source>
</evidence>
<dbReference type="EMBL" id="FNBZ01000006">
    <property type="protein sequence ID" value="SDH06937.1"/>
    <property type="molecule type" value="Genomic_DNA"/>
</dbReference>
<proteinExistence type="predicted"/>
<name>A0ABY0P4J4_9HYPH</name>